<sequence length="346" mass="36716">MAQHRIGLIGLGMAVTPHAKSLMDLSDRVRVAGAFARSAARRQAFAERFPFPVVDGLEALLADRTVDAVMILTPPDTHLDLVRRCAAAGKHILLEKPLEVTTARAEQLVAACREAGVTLGLVLQHRFRPAALRFAAMQREGAIGALVSASASIRLWRPQSYYDEPGRGTLARDGGGVLITQGIHTLDLLQSLAGPVAEVTGYALTSAVHRMETEDLACAALRFESGALGTLEATTAAFPGFPERIEITGTAASATLLGVDLHVQHADGRVTELRPGGGGGTGADPMAFPHDYHRSVLADFLDALDHNRPPAASGAEALRVHYLVDALLESARTGRPCRVRTLPTTV</sequence>
<keyword evidence="4" id="KW-1185">Reference proteome</keyword>
<dbReference type="Proteomes" id="UP000317078">
    <property type="component" value="Unassembled WGS sequence"/>
</dbReference>
<dbReference type="InterPro" id="IPR052515">
    <property type="entry name" value="Gfo/Idh/MocA_Oxidoreductase"/>
</dbReference>
<dbReference type="OrthoDB" id="9781031at2"/>
<dbReference type="SUPFAM" id="SSF51735">
    <property type="entry name" value="NAD(P)-binding Rossmann-fold domains"/>
    <property type="match status" value="1"/>
</dbReference>
<dbReference type="GO" id="GO:0000166">
    <property type="term" value="F:nucleotide binding"/>
    <property type="evidence" value="ECO:0007669"/>
    <property type="project" value="InterPro"/>
</dbReference>
<evidence type="ECO:0000259" key="2">
    <source>
        <dbReference type="Pfam" id="PF22725"/>
    </source>
</evidence>
<accession>A0A502G7D4</accession>
<evidence type="ECO:0000313" key="3">
    <source>
        <dbReference type="EMBL" id="TPG57779.1"/>
    </source>
</evidence>
<protein>
    <submittedName>
        <fullName evidence="3">Gfo/Idh/MocA family oxidoreductase</fullName>
    </submittedName>
</protein>
<dbReference type="InterPro" id="IPR036291">
    <property type="entry name" value="NAD(P)-bd_dom_sf"/>
</dbReference>
<dbReference type="EMBL" id="RCZP01000007">
    <property type="protein sequence ID" value="TPG57779.1"/>
    <property type="molecule type" value="Genomic_DNA"/>
</dbReference>
<dbReference type="PANTHER" id="PTHR43249:SF1">
    <property type="entry name" value="D-GLUCOSIDE 3-DEHYDROGENASE"/>
    <property type="match status" value="1"/>
</dbReference>
<comment type="caution">
    <text evidence="3">The sequence shown here is derived from an EMBL/GenBank/DDBJ whole genome shotgun (WGS) entry which is preliminary data.</text>
</comment>
<dbReference type="InterPro" id="IPR000683">
    <property type="entry name" value="Gfo/Idh/MocA-like_OxRdtase_N"/>
</dbReference>
<dbReference type="Gene3D" id="3.40.50.720">
    <property type="entry name" value="NAD(P)-binding Rossmann-like Domain"/>
    <property type="match status" value="1"/>
</dbReference>
<reference evidence="3 4" key="1">
    <citation type="journal article" date="2019" name="Environ. Microbiol.">
        <title>Species interactions and distinct microbial communities in high Arctic permafrost affected cryosols are associated with the CH4 and CO2 gas fluxes.</title>
        <authorList>
            <person name="Altshuler I."/>
            <person name="Hamel J."/>
            <person name="Turney S."/>
            <person name="Magnuson E."/>
            <person name="Levesque R."/>
            <person name="Greer C."/>
            <person name="Whyte L.G."/>
        </authorList>
    </citation>
    <scope>NUCLEOTIDE SEQUENCE [LARGE SCALE GENOMIC DNA]</scope>
    <source>
        <strain evidence="3 4">S9.3B</strain>
    </source>
</reference>
<dbReference type="RefSeq" id="WP_140882700.1">
    <property type="nucleotide sequence ID" value="NZ_RCZP01000007.1"/>
</dbReference>
<dbReference type="Pfam" id="PF01408">
    <property type="entry name" value="GFO_IDH_MocA"/>
    <property type="match status" value="1"/>
</dbReference>
<gene>
    <name evidence="3" type="ORF">EAH89_10160</name>
</gene>
<dbReference type="Pfam" id="PF22725">
    <property type="entry name" value="GFO_IDH_MocA_C3"/>
    <property type="match status" value="1"/>
</dbReference>
<dbReference type="InterPro" id="IPR055170">
    <property type="entry name" value="GFO_IDH_MocA-like_dom"/>
</dbReference>
<feature type="domain" description="Gfo/Idh/MocA-like oxidoreductase N-terminal" evidence="1">
    <location>
        <begin position="5"/>
        <end position="119"/>
    </location>
</feature>
<organism evidence="3 4">
    <name type="scientific">Muricoccus nepalensis</name>
    <dbReference type="NCBI Taxonomy" id="1854500"/>
    <lineage>
        <taxon>Bacteria</taxon>
        <taxon>Pseudomonadati</taxon>
        <taxon>Pseudomonadota</taxon>
        <taxon>Alphaproteobacteria</taxon>
        <taxon>Acetobacterales</taxon>
        <taxon>Roseomonadaceae</taxon>
        <taxon>Muricoccus</taxon>
    </lineage>
</organism>
<dbReference type="Gene3D" id="3.30.360.10">
    <property type="entry name" value="Dihydrodipicolinate Reductase, domain 2"/>
    <property type="match status" value="1"/>
</dbReference>
<proteinExistence type="predicted"/>
<dbReference type="SUPFAM" id="SSF55347">
    <property type="entry name" value="Glyceraldehyde-3-phosphate dehydrogenase-like, C-terminal domain"/>
    <property type="match status" value="1"/>
</dbReference>
<evidence type="ECO:0000259" key="1">
    <source>
        <dbReference type="Pfam" id="PF01408"/>
    </source>
</evidence>
<evidence type="ECO:0000313" key="4">
    <source>
        <dbReference type="Proteomes" id="UP000317078"/>
    </source>
</evidence>
<name>A0A502G7D4_9PROT</name>
<dbReference type="PANTHER" id="PTHR43249">
    <property type="entry name" value="UDP-N-ACETYL-2-AMINO-2-DEOXY-D-GLUCURONATE OXIDASE"/>
    <property type="match status" value="1"/>
</dbReference>
<dbReference type="AlphaFoldDB" id="A0A502G7D4"/>
<feature type="domain" description="GFO/IDH/MocA-like oxidoreductase" evidence="2">
    <location>
        <begin position="136"/>
        <end position="254"/>
    </location>
</feature>